<reference evidence="1 2" key="1">
    <citation type="submission" date="2023-05" db="EMBL/GenBank/DDBJ databases">
        <title>Comparative genomics reveals the evidence of polycyclic aromatic hydrocarbons degradation in moderately halophilic genus Pontibacillus.</title>
        <authorList>
            <person name="Yang H."/>
            <person name="Qian Z."/>
        </authorList>
    </citation>
    <scope>NUCLEOTIDE SEQUENCE [LARGE SCALE GENOMIC DNA]</scope>
    <source>
        <strain evidence="2">HN14</strain>
    </source>
</reference>
<dbReference type="Proteomes" id="UP001236652">
    <property type="component" value="Chromosome"/>
</dbReference>
<name>A0ABY8UZ13_9BACI</name>
<evidence type="ECO:0000313" key="1">
    <source>
        <dbReference type="EMBL" id="WIF98498.1"/>
    </source>
</evidence>
<gene>
    <name evidence="1" type="ORF">QNI29_02180</name>
</gene>
<evidence type="ECO:0000313" key="2">
    <source>
        <dbReference type="Proteomes" id="UP001236652"/>
    </source>
</evidence>
<organism evidence="1 2">
    <name type="scientific">Pontibacillus chungwhensis</name>
    <dbReference type="NCBI Taxonomy" id="265426"/>
    <lineage>
        <taxon>Bacteria</taxon>
        <taxon>Bacillati</taxon>
        <taxon>Bacillota</taxon>
        <taxon>Bacilli</taxon>
        <taxon>Bacillales</taxon>
        <taxon>Bacillaceae</taxon>
        <taxon>Pontibacillus</taxon>
    </lineage>
</organism>
<sequence>MKQEILMVKIHNGIKEGKSYYEATRGNWKINRKRIEYIEYVVGINKGKVVCAFQPSKWYIVEESQESGRSFFDGSPVEENMLANLKQSQDLLVDKFGQGSAVAYALKSECRN</sequence>
<proteinExistence type="predicted"/>
<dbReference type="EMBL" id="CP126446">
    <property type="protein sequence ID" value="WIF98498.1"/>
    <property type="molecule type" value="Genomic_DNA"/>
</dbReference>
<protein>
    <submittedName>
        <fullName evidence="1">Uncharacterized protein</fullName>
    </submittedName>
</protein>
<dbReference type="RefSeq" id="WP_231419128.1">
    <property type="nucleotide sequence ID" value="NZ_CP126446.1"/>
</dbReference>
<accession>A0ABY8UZ13</accession>
<keyword evidence="2" id="KW-1185">Reference proteome</keyword>